<keyword evidence="1" id="KW-0812">Transmembrane</keyword>
<dbReference type="Proteomes" id="UP001497512">
    <property type="component" value="Chromosome 4"/>
</dbReference>
<protein>
    <submittedName>
        <fullName evidence="2">Uncharacterized protein</fullName>
    </submittedName>
</protein>
<keyword evidence="1" id="KW-0472">Membrane</keyword>
<evidence type="ECO:0000256" key="1">
    <source>
        <dbReference type="SAM" id="Phobius"/>
    </source>
</evidence>
<reference evidence="2" key="1">
    <citation type="submission" date="2024-02" db="EMBL/GenBank/DDBJ databases">
        <authorList>
            <consortium name="ELIXIR-Norway"/>
            <consortium name="Elixir Norway"/>
        </authorList>
    </citation>
    <scope>NUCLEOTIDE SEQUENCE</scope>
</reference>
<keyword evidence="3" id="KW-1185">Reference proteome</keyword>
<dbReference type="PANTHER" id="PTHR11362">
    <property type="entry name" value="PHOSPHATIDYLETHANOLAMINE-BINDING PROTEIN"/>
    <property type="match status" value="1"/>
</dbReference>
<dbReference type="CDD" id="cd00866">
    <property type="entry name" value="PEBP_euk"/>
    <property type="match status" value="1"/>
</dbReference>
<sequence>MEVVLRPVNKRTVSRPSPLRLLNKVHLLPFLTVVVILFASSQGVSGRSLLWTKAAHLFYAARIVPDVIPALAPNFKNLPVAFNRTKVFDGEHLGLNTTKVEPHVDVDKLEKYKSFHGYYTLAMVDPDAPGPQNRSFAQVIHWLVTDIPYNLPKSEAISSGGTVLASYLLPTPFIGTHRYTLLLFEQPTAPFLPPPPTSRILFNITTWAKKYNLGDPVAGVFFRATKGEY</sequence>
<name>A0ABP0UIU8_9BRYO</name>
<dbReference type="InterPro" id="IPR035810">
    <property type="entry name" value="PEBP_euk"/>
</dbReference>
<dbReference type="Pfam" id="PF01161">
    <property type="entry name" value="PBP"/>
    <property type="match status" value="1"/>
</dbReference>
<organism evidence="2 3">
    <name type="scientific">Sphagnum troendelagicum</name>
    <dbReference type="NCBI Taxonomy" id="128251"/>
    <lineage>
        <taxon>Eukaryota</taxon>
        <taxon>Viridiplantae</taxon>
        <taxon>Streptophyta</taxon>
        <taxon>Embryophyta</taxon>
        <taxon>Bryophyta</taxon>
        <taxon>Sphagnophytina</taxon>
        <taxon>Sphagnopsida</taxon>
        <taxon>Sphagnales</taxon>
        <taxon>Sphagnaceae</taxon>
        <taxon>Sphagnum</taxon>
    </lineage>
</organism>
<keyword evidence="1" id="KW-1133">Transmembrane helix</keyword>
<dbReference type="EMBL" id="OZ019896">
    <property type="protein sequence ID" value="CAK9222777.1"/>
    <property type="molecule type" value="Genomic_DNA"/>
</dbReference>
<dbReference type="InterPro" id="IPR008914">
    <property type="entry name" value="PEBP"/>
</dbReference>
<evidence type="ECO:0000313" key="3">
    <source>
        <dbReference type="Proteomes" id="UP001497512"/>
    </source>
</evidence>
<dbReference type="InterPro" id="IPR036610">
    <property type="entry name" value="PEBP-like_sf"/>
</dbReference>
<evidence type="ECO:0000313" key="2">
    <source>
        <dbReference type="EMBL" id="CAK9222777.1"/>
    </source>
</evidence>
<proteinExistence type="predicted"/>
<feature type="transmembrane region" description="Helical" evidence="1">
    <location>
        <begin position="21"/>
        <end position="39"/>
    </location>
</feature>
<dbReference type="PANTHER" id="PTHR11362:SF82">
    <property type="entry name" value="PHOSPHATIDYLETHANOLAMINE-BINDING PROTEIN 4"/>
    <property type="match status" value="1"/>
</dbReference>
<dbReference type="Gene3D" id="3.90.280.10">
    <property type="entry name" value="PEBP-like"/>
    <property type="match status" value="1"/>
</dbReference>
<accession>A0ABP0UIU8</accession>
<gene>
    <name evidence="2" type="ORF">CSSPTR1EN2_LOCUS16396</name>
</gene>
<dbReference type="SUPFAM" id="SSF49777">
    <property type="entry name" value="PEBP-like"/>
    <property type="match status" value="1"/>
</dbReference>